<name>A0A2I0CSI2_9PSED</name>
<accession>A0A2I0CSI2</accession>
<proteinExistence type="predicted"/>
<protein>
    <submittedName>
        <fullName evidence="2">Zinc-binding protein</fullName>
    </submittedName>
</protein>
<organism evidence="2 3">
    <name type="scientific">Pseudomonas fluvialis</name>
    <dbReference type="NCBI Taxonomy" id="1793966"/>
    <lineage>
        <taxon>Bacteria</taxon>
        <taxon>Pseudomonadati</taxon>
        <taxon>Pseudomonadota</taxon>
        <taxon>Gammaproteobacteria</taxon>
        <taxon>Pseudomonadales</taxon>
        <taxon>Pseudomonadaceae</taxon>
        <taxon>Pseudomonas</taxon>
    </lineage>
</organism>
<dbReference type="Proteomes" id="UP000242861">
    <property type="component" value="Unassembled WGS sequence"/>
</dbReference>
<reference evidence="1" key="1">
    <citation type="journal article" date="2014" name="Int. J. Syst. Evol. Microbiol.">
        <title>Complete genome of a new Firmicutes species belonging to the dominant human colonic microbiota ('Ruminococcus bicirculans') reveals two chromosomes and a selective capacity to utilize plant glucans.</title>
        <authorList>
            <consortium name="NISC Comparative Sequencing Program"/>
            <person name="Wegmann U."/>
            <person name="Louis P."/>
            <person name="Goesmann A."/>
            <person name="Henrissat B."/>
            <person name="Duncan S.H."/>
            <person name="Flint H.J."/>
        </authorList>
    </citation>
    <scope>NUCLEOTIDE SEQUENCE</scope>
    <source>
        <strain evidence="1">CCM 8778</strain>
    </source>
</reference>
<dbReference type="Proteomes" id="UP000655550">
    <property type="component" value="Unassembled WGS sequence"/>
</dbReference>
<comment type="caution">
    <text evidence="2">The sequence shown here is derived from an EMBL/GenBank/DDBJ whole genome shotgun (WGS) entry which is preliminary data.</text>
</comment>
<evidence type="ECO:0000313" key="2">
    <source>
        <dbReference type="EMBL" id="PKF72102.1"/>
    </source>
</evidence>
<evidence type="ECO:0000313" key="3">
    <source>
        <dbReference type="Proteomes" id="UP000242861"/>
    </source>
</evidence>
<reference evidence="3" key="3">
    <citation type="submission" date="2017-12" db="EMBL/GenBank/DDBJ databases">
        <authorList>
            <person name="Yu X.-Y."/>
        </authorList>
    </citation>
    <scope>NUCLEOTIDE SEQUENCE [LARGE SCALE GENOMIC DNA]</scope>
    <source>
        <strain evidence="3">ZYSR67-Z</strain>
    </source>
</reference>
<sequence>MPDPQRPLVYSCSGCSNVAQLANTLAVRLDRAGLAEMSCIAGVGGRVSSLVKKANSGRPILAIDGCQLQCVRGCLDQHGVTANVHLVLSQYGLKKRYGEDCSAEDAEELYQEVCQLIASDRMQVQPAPEAPSSGKRRLRSVK</sequence>
<gene>
    <name evidence="2" type="ORF">CW360_04705</name>
    <name evidence="1" type="ORF">GCM10007363_15820</name>
</gene>
<evidence type="ECO:0000313" key="1">
    <source>
        <dbReference type="EMBL" id="GGH92768.1"/>
    </source>
</evidence>
<dbReference type="InterPro" id="IPR014958">
    <property type="entry name" value="DGC"/>
</dbReference>
<dbReference type="EMBL" id="PIYS01000005">
    <property type="protein sequence ID" value="PKF72102.1"/>
    <property type="molecule type" value="Genomic_DNA"/>
</dbReference>
<dbReference type="PIRSF" id="PIRSF037181">
    <property type="entry name" value="DGC"/>
    <property type="match status" value="1"/>
</dbReference>
<dbReference type="AlphaFoldDB" id="A0A2I0CSI2"/>
<dbReference type="Pfam" id="PF08859">
    <property type="entry name" value="DGC"/>
    <property type="match status" value="1"/>
</dbReference>
<reference evidence="4" key="4">
    <citation type="journal article" date="2019" name="Int. J. Syst. Evol. Microbiol.">
        <title>The Global Catalogue of Microorganisms (GCM) 10K type strain sequencing project: providing services to taxonomists for standard genome sequencing and annotation.</title>
        <authorList>
            <consortium name="The Broad Institute Genomics Platform"/>
            <consortium name="The Broad Institute Genome Sequencing Center for Infectious Disease"/>
            <person name="Wu L."/>
            <person name="Ma J."/>
        </authorList>
    </citation>
    <scope>NUCLEOTIDE SEQUENCE [LARGE SCALE GENOMIC DNA]</scope>
    <source>
        <strain evidence="4">CCM 8778</strain>
    </source>
</reference>
<reference evidence="2" key="2">
    <citation type="submission" date="2017-12" db="EMBL/GenBank/DDBJ databases">
        <authorList>
            <person name="Hurst M.R.H."/>
        </authorList>
    </citation>
    <scope>NUCLEOTIDE SEQUENCE [LARGE SCALE GENOMIC DNA]</scope>
    <source>
        <strain evidence="2">ZYSR67-Z</strain>
    </source>
</reference>
<evidence type="ECO:0000313" key="4">
    <source>
        <dbReference type="Proteomes" id="UP000655550"/>
    </source>
</evidence>
<keyword evidence="4" id="KW-1185">Reference proteome</keyword>
<reference evidence="1" key="5">
    <citation type="submission" date="2024-05" db="EMBL/GenBank/DDBJ databases">
        <authorList>
            <person name="Sun Q."/>
            <person name="Sedlacek I."/>
        </authorList>
    </citation>
    <scope>NUCLEOTIDE SEQUENCE</scope>
    <source>
        <strain evidence="1">CCM 8778</strain>
    </source>
</reference>
<dbReference type="RefSeq" id="WP_093985049.1">
    <property type="nucleotide sequence ID" value="NZ_BMDE01000004.1"/>
</dbReference>
<dbReference type="EMBL" id="BMDE01000004">
    <property type="protein sequence ID" value="GGH92768.1"/>
    <property type="molecule type" value="Genomic_DNA"/>
</dbReference>